<reference evidence="2" key="1">
    <citation type="submission" date="2014-01" db="EMBL/GenBank/DDBJ databases">
        <authorList>
            <person name="Brown-Elliot B."/>
            <person name="Wallace R."/>
            <person name="Lenaerts A."/>
            <person name="Ordway D."/>
            <person name="DeGroote M.A."/>
            <person name="Parker T."/>
            <person name="Sizemore C."/>
            <person name="Tallon L.J."/>
            <person name="Sadzewicz L.K."/>
            <person name="Sengamalay N."/>
            <person name="Fraser C.M."/>
            <person name="Hine E."/>
            <person name="Shefchek K.A."/>
            <person name="Das S.P."/>
            <person name="Tettelin H."/>
        </authorList>
    </citation>
    <scope>NUCLEOTIDE SEQUENCE [LARGE SCALE GENOMIC DNA]</scope>
    <source>
        <strain evidence="2">4042</strain>
    </source>
</reference>
<protein>
    <submittedName>
        <fullName evidence="2">Uncharacterized protein</fullName>
    </submittedName>
</protein>
<comment type="caution">
    <text evidence="2">The sequence shown here is derived from an EMBL/GenBank/DDBJ whole genome shotgun (WGS) entry which is preliminary data.</text>
</comment>
<dbReference type="EMBL" id="JAOB01000040">
    <property type="protein sequence ID" value="EUA44028.1"/>
    <property type="molecule type" value="Genomic_DNA"/>
</dbReference>
<sequence>MTTTMTDAPYRELRYQPPDLPSAPVEPRGARRSRVPEHQQYRPHHPTSCVQLCIGELSPLDLTSGG</sequence>
<evidence type="ECO:0000313" key="2">
    <source>
        <dbReference type="EMBL" id="EUA44028.1"/>
    </source>
</evidence>
<proteinExistence type="predicted"/>
<organism evidence="2">
    <name type="scientific">Mycobacterium xenopi 4042</name>
    <dbReference type="NCBI Taxonomy" id="1299334"/>
    <lineage>
        <taxon>Bacteria</taxon>
        <taxon>Bacillati</taxon>
        <taxon>Actinomycetota</taxon>
        <taxon>Actinomycetes</taxon>
        <taxon>Mycobacteriales</taxon>
        <taxon>Mycobacteriaceae</taxon>
        <taxon>Mycobacterium</taxon>
    </lineage>
</organism>
<name>X8BL98_MYCXE</name>
<feature type="region of interest" description="Disordered" evidence="1">
    <location>
        <begin position="1"/>
        <end position="47"/>
    </location>
</feature>
<gene>
    <name evidence="2" type="ORF">I553_8362</name>
</gene>
<dbReference type="AlphaFoldDB" id="X8BL98"/>
<evidence type="ECO:0000256" key="1">
    <source>
        <dbReference type="SAM" id="MobiDB-lite"/>
    </source>
</evidence>
<accession>X8BL98</accession>